<sequence length="56" mass="6812">NIKIDYHHRADTEDYWVDCVDNFEARRRHYGRFSLQLIQELNLYQVPEGLQDDNSD</sequence>
<protein>
    <submittedName>
        <fullName evidence="1">Uncharacterized protein</fullName>
    </submittedName>
</protein>
<feature type="non-terminal residue" evidence="1">
    <location>
        <position position="56"/>
    </location>
</feature>
<evidence type="ECO:0000313" key="2">
    <source>
        <dbReference type="Proteomes" id="UP000824469"/>
    </source>
</evidence>
<gene>
    <name evidence="1" type="ORF">KI387_029132</name>
</gene>
<comment type="caution">
    <text evidence="1">The sequence shown here is derived from an EMBL/GenBank/DDBJ whole genome shotgun (WGS) entry which is preliminary data.</text>
</comment>
<accession>A0AA38CBZ2</accession>
<keyword evidence="2" id="KW-1185">Reference proteome</keyword>
<dbReference type="AlphaFoldDB" id="A0AA38CBZ2"/>
<organism evidence="1 2">
    <name type="scientific">Taxus chinensis</name>
    <name type="common">Chinese yew</name>
    <name type="synonym">Taxus wallichiana var. chinensis</name>
    <dbReference type="NCBI Taxonomy" id="29808"/>
    <lineage>
        <taxon>Eukaryota</taxon>
        <taxon>Viridiplantae</taxon>
        <taxon>Streptophyta</taxon>
        <taxon>Embryophyta</taxon>
        <taxon>Tracheophyta</taxon>
        <taxon>Spermatophyta</taxon>
        <taxon>Pinopsida</taxon>
        <taxon>Pinidae</taxon>
        <taxon>Conifers II</taxon>
        <taxon>Cupressales</taxon>
        <taxon>Taxaceae</taxon>
        <taxon>Taxus</taxon>
    </lineage>
</organism>
<name>A0AA38CBZ2_TAXCH</name>
<dbReference type="Proteomes" id="UP000824469">
    <property type="component" value="Unassembled WGS sequence"/>
</dbReference>
<evidence type="ECO:0000313" key="1">
    <source>
        <dbReference type="EMBL" id="KAH9297450.1"/>
    </source>
</evidence>
<proteinExistence type="predicted"/>
<feature type="non-terminal residue" evidence="1">
    <location>
        <position position="1"/>
    </location>
</feature>
<reference evidence="1 2" key="1">
    <citation type="journal article" date="2021" name="Nat. Plants">
        <title>The Taxus genome provides insights into paclitaxel biosynthesis.</title>
        <authorList>
            <person name="Xiong X."/>
            <person name="Gou J."/>
            <person name="Liao Q."/>
            <person name="Li Y."/>
            <person name="Zhou Q."/>
            <person name="Bi G."/>
            <person name="Li C."/>
            <person name="Du R."/>
            <person name="Wang X."/>
            <person name="Sun T."/>
            <person name="Guo L."/>
            <person name="Liang H."/>
            <person name="Lu P."/>
            <person name="Wu Y."/>
            <person name="Zhang Z."/>
            <person name="Ro D.K."/>
            <person name="Shang Y."/>
            <person name="Huang S."/>
            <person name="Yan J."/>
        </authorList>
    </citation>
    <scope>NUCLEOTIDE SEQUENCE [LARGE SCALE GENOMIC DNA]</scope>
    <source>
        <strain evidence="1">Ta-2019</strain>
    </source>
</reference>
<dbReference type="EMBL" id="JAHRHJ020000010">
    <property type="protein sequence ID" value="KAH9297450.1"/>
    <property type="molecule type" value="Genomic_DNA"/>
</dbReference>